<accession>A0A0F6YJY7</accession>
<dbReference type="STRING" id="927083.DB32_004834"/>
<dbReference type="Proteomes" id="UP000034883">
    <property type="component" value="Chromosome"/>
</dbReference>
<keyword evidence="1" id="KW-0472">Membrane</keyword>
<evidence type="ECO:0000313" key="2">
    <source>
        <dbReference type="EMBL" id="AKF07685.1"/>
    </source>
</evidence>
<feature type="transmembrane region" description="Helical" evidence="1">
    <location>
        <begin position="146"/>
        <end position="165"/>
    </location>
</feature>
<dbReference type="PANTHER" id="PTHR12922:SF7">
    <property type="entry name" value="UBIQUINONE BIOSYNTHESIS PROTEIN COQ4 HOMOLOG, MITOCHONDRIAL"/>
    <property type="match status" value="1"/>
</dbReference>
<evidence type="ECO:0000313" key="3">
    <source>
        <dbReference type="Proteomes" id="UP000034883"/>
    </source>
</evidence>
<keyword evidence="1" id="KW-0812">Transmembrane</keyword>
<dbReference type="Pfam" id="PF05019">
    <property type="entry name" value="Coq4"/>
    <property type="match status" value="1"/>
</dbReference>
<name>A0A0F6YJY7_9BACT</name>
<proteinExistence type="predicted"/>
<keyword evidence="1" id="KW-1133">Transmembrane helix</keyword>
<dbReference type="PANTHER" id="PTHR12922">
    <property type="entry name" value="UBIQUINONE BIOSYNTHESIS PROTEIN"/>
    <property type="match status" value="1"/>
</dbReference>
<dbReference type="KEGG" id="samy:DB32_004834"/>
<evidence type="ECO:0008006" key="4">
    <source>
        <dbReference type="Google" id="ProtNLM"/>
    </source>
</evidence>
<dbReference type="EMBL" id="CP011125">
    <property type="protein sequence ID" value="AKF07685.1"/>
    <property type="molecule type" value="Genomic_DNA"/>
</dbReference>
<sequence>MWKPLNSLLLVRAVLRLVRDPRRLDEVFRIADAMESAELAARVEEEFRRHPEHLDALRDRPRIGRIEVAKLAAMPEGSLGRAFADFLIDNQLDPEDIEVNAVHSDFDFVRAHLRETHDVWHVATGFPTDVAGELGLQAFYLAQFRAPLASMLLTVGMLNTLFYAMDDRDARMRAISRGWLLGKRARSLFGYRWAERWERPLAEVRRELALDVDLVDETIESLVGPEQPTASELRAAA</sequence>
<evidence type="ECO:0000256" key="1">
    <source>
        <dbReference type="SAM" id="Phobius"/>
    </source>
</evidence>
<organism evidence="2 3">
    <name type="scientific">Sandaracinus amylolyticus</name>
    <dbReference type="NCBI Taxonomy" id="927083"/>
    <lineage>
        <taxon>Bacteria</taxon>
        <taxon>Pseudomonadati</taxon>
        <taxon>Myxococcota</taxon>
        <taxon>Polyangia</taxon>
        <taxon>Polyangiales</taxon>
        <taxon>Sandaracinaceae</taxon>
        <taxon>Sandaracinus</taxon>
    </lineage>
</organism>
<gene>
    <name evidence="2" type="ORF">DB32_004834</name>
</gene>
<dbReference type="GO" id="GO:0006744">
    <property type="term" value="P:ubiquinone biosynthetic process"/>
    <property type="evidence" value="ECO:0007669"/>
    <property type="project" value="InterPro"/>
</dbReference>
<dbReference type="InterPro" id="IPR007715">
    <property type="entry name" value="Coq4"/>
</dbReference>
<dbReference type="RefSeq" id="WP_053234915.1">
    <property type="nucleotide sequence ID" value="NZ_CP011125.1"/>
</dbReference>
<protein>
    <recommendedName>
        <fullName evidence="4">Ubiquinone biosynthesis protein COQ4</fullName>
    </recommendedName>
</protein>
<keyword evidence="3" id="KW-1185">Reference proteome</keyword>
<dbReference type="AlphaFoldDB" id="A0A0F6YJY7"/>
<reference evidence="2 3" key="1">
    <citation type="submission" date="2015-03" db="EMBL/GenBank/DDBJ databases">
        <title>Genome assembly of Sandaracinus amylolyticus DSM 53668.</title>
        <authorList>
            <person name="Sharma G."/>
            <person name="Subramanian S."/>
        </authorList>
    </citation>
    <scope>NUCLEOTIDE SEQUENCE [LARGE SCALE GENOMIC DNA]</scope>
    <source>
        <strain evidence="2 3">DSM 53668</strain>
    </source>
</reference>